<name>A0A6S7F8J1_9BURK</name>
<dbReference type="CDD" id="cd04301">
    <property type="entry name" value="NAT_SF"/>
    <property type="match status" value="1"/>
</dbReference>
<sequence length="165" mass="18493">MYPFGVINLTPELKIKYAARMITIRISRPEEGPRAVEIWRNAVDATHDFLSPEDRQAIDEMVCGFLPQVPLWLAVDANDYPQAFMLIDNGHMQALFVDPACRGTGIGAALVRHGLSLHPNMTTDVNEQNGQAVGFYEKMGFKRTGHSPLDDQGRPYPLIHLAYRS</sequence>
<dbReference type="PANTHER" id="PTHR43800">
    <property type="entry name" value="PEPTIDYL-LYSINE N-ACETYLTRANSFERASE YJAB"/>
    <property type="match status" value="1"/>
</dbReference>
<keyword evidence="2 4" id="KW-0012">Acyltransferase</keyword>
<evidence type="ECO:0000259" key="3">
    <source>
        <dbReference type="PROSITE" id="PS51186"/>
    </source>
</evidence>
<dbReference type="EC" id="2.3.1.-" evidence="4"/>
<accession>A0A6S7F8J1</accession>
<feature type="domain" description="N-acetyltransferase" evidence="3">
    <location>
        <begin position="22"/>
        <end position="163"/>
    </location>
</feature>
<dbReference type="Pfam" id="PF13673">
    <property type="entry name" value="Acetyltransf_10"/>
    <property type="match status" value="1"/>
</dbReference>
<evidence type="ECO:0000256" key="2">
    <source>
        <dbReference type="ARBA" id="ARBA00023315"/>
    </source>
</evidence>
<gene>
    <name evidence="4" type="primary">yjaB_1</name>
    <name evidence="4" type="ORF">LMG6000_01943</name>
</gene>
<dbReference type="EMBL" id="CADILH010000003">
    <property type="protein sequence ID" value="CAB3931021.1"/>
    <property type="molecule type" value="Genomic_DNA"/>
</dbReference>
<keyword evidence="1 4" id="KW-0808">Transferase</keyword>
<evidence type="ECO:0000256" key="1">
    <source>
        <dbReference type="ARBA" id="ARBA00022679"/>
    </source>
</evidence>
<proteinExistence type="predicted"/>
<dbReference type="PANTHER" id="PTHR43800:SF1">
    <property type="entry name" value="PEPTIDYL-LYSINE N-ACETYLTRANSFERASE YJAB"/>
    <property type="match status" value="1"/>
</dbReference>
<protein>
    <submittedName>
        <fullName evidence="4">Peptidyl-lysine N-acetyltransferase YjaB</fullName>
        <ecNumber evidence="4">2.3.1.-</ecNumber>
    </submittedName>
</protein>
<dbReference type="AlphaFoldDB" id="A0A6S7F8J1"/>
<dbReference type="PROSITE" id="PS51186">
    <property type="entry name" value="GNAT"/>
    <property type="match status" value="1"/>
</dbReference>
<dbReference type="Gene3D" id="3.40.630.30">
    <property type="match status" value="1"/>
</dbReference>
<organism evidence="4 5">
    <name type="scientific">Achromobacter insolitus</name>
    <dbReference type="NCBI Taxonomy" id="217204"/>
    <lineage>
        <taxon>Bacteria</taxon>
        <taxon>Pseudomonadati</taxon>
        <taxon>Pseudomonadota</taxon>
        <taxon>Betaproteobacteria</taxon>
        <taxon>Burkholderiales</taxon>
        <taxon>Alcaligenaceae</taxon>
        <taxon>Achromobacter</taxon>
    </lineage>
</organism>
<dbReference type="InterPro" id="IPR016181">
    <property type="entry name" value="Acyl_CoA_acyltransferase"/>
</dbReference>
<evidence type="ECO:0000313" key="5">
    <source>
        <dbReference type="Proteomes" id="UP000494183"/>
    </source>
</evidence>
<dbReference type="Proteomes" id="UP000494183">
    <property type="component" value="Unassembled WGS sequence"/>
</dbReference>
<keyword evidence="5" id="KW-1185">Reference proteome</keyword>
<dbReference type="InterPro" id="IPR000182">
    <property type="entry name" value="GNAT_dom"/>
</dbReference>
<dbReference type="GO" id="GO:0016747">
    <property type="term" value="F:acyltransferase activity, transferring groups other than amino-acyl groups"/>
    <property type="evidence" value="ECO:0007669"/>
    <property type="project" value="InterPro"/>
</dbReference>
<evidence type="ECO:0000313" key="4">
    <source>
        <dbReference type="EMBL" id="CAB3931021.1"/>
    </source>
</evidence>
<dbReference type="NCBIfam" id="NF007807">
    <property type="entry name" value="PRK10514.1"/>
    <property type="match status" value="1"/>
</dbReference>
<dbReference type="SUPFAM" id="SSF55729">
    <property type="entry name" value="Acyl-CoA N-acyltransferases (Nat)"/>
    <property type="match status" value="1"/>
</dbReference>
<reference evidence="4 5" key="1">
    <citation type="submission" date="2020-04" db="EMBL/GenBank/DDBJ databases">
        <authorList>
            <person name="De Canck E."/>
        </authorList>
    </citation>
    <scope>NUCLEOTIDE SEQUENCE [LARGE SCALE GENOMIC DNA]</scope>
    <source>
        <strain evidence="4 5">LMG 6000</strain>
    </source>
</reference>